<feature type="region of interest" description="Disordered" evidence="5">
    <location>
        <begin position="370"/>
        <end position="399"/>
    </location>
</feature>
<feature type="domain" description="LNS2/PITP" evidence="6">
    <location>
        <begin position="727"/>
        <end position="825"/>
    </location>
</feature>
<comment type="caution">
    <text evidence="7">The sequence shown here is derived from an EMBL/GenBank/DDBJ whole genome shotgun (WGS) entry which is preliminary data.</text>
</comment>
<evidence type="ECO:0000256" key="1">
    <source>
        <dbReference type="ARBA" id="ARBA00001946"/>
    </source>
</evidence>
<dbReference type="Proteomes" id="UP001454036">
    <property type="component" value="Unassembled WGS sequence"/>
</dbReference>
<dbReference type="Pfam" id="PF08235">
    <property type="entry name" value="LNS2"/>
    <property type="match status" value="1"/>
</dbReference>
<comment type="similarity">
    <text evidence="2">Belongs to the lipin family.</text>
</comment>
<dbReference type="InterPro" id="IPR031703">
    <property type="entry name" value="Lipin_mid"/>
</dbReference>
<feature type="compositionally biased region" description="Basic and acidic residues" evidence="5">
    <location>
        <begin position="124"/>
        <end position="140"/>
    </location>
</feature>
<evidence type="ECO:0000313" key="8">
    <source>
        <dbReference type="Proteomes" id="UP001454036"/>
    </source>
</evidence>
<feature type="region of interest" description="Disordered" evidence="5">
    <location>
        <begin position="647"/>
        <end position="676"/>
    </location>
</feature>
<feature type="region of interest" description="Disordered" evidence="5">
    <location>
        <begin position="93"/>
        <end position="148"/>
    </location>
</feature>
<feature type="compositionally biased region" description="Basic and acidic residues" evidence="5">
    <location>
        <begin position="370"/>
        <end position="388"/>
    </location>
</feature>
<evidence type="ECO:0000256" key="2">
    <source>
        <dbReference type="ARBA" id="ARBA00005476"/>
    </source>
</evidence>
<organism evidence="7 8">
    <name type="scientific">Lithospermum erythrorhizon</name>
    <name type="common">Purple gromwell</name>
    <name type="synonym">Lithospermum officinale var. erythrorhizon</name>
    <dbReference type="NCBI Taxonomy" id="34254"/>
    <lineage>
        <taxon>Eukaryota</taxon>
        <taxon>Viridiplantae</taxon>
        <taxon>Streptophyta</taxon>
        <taxon>Embryophyta</taxon>
        <taxon>Tracheophyta</taxon>
        <taxon>Spermatophyta</taxon>
        <taxon>Magnoliopsida</taxon>
        <taxon>eudicotyledons</taxon>
        <taxon>Gunneridae</taxon>
        <taxon>Pentapetalae</taxon>
        <taxon>asterids</taxon>
        <taxon>lamiids</taxon>
        <taxon>Boraginales</taxon>
        <taxon>Boraginaceae</taxon>
        <taxon>Boraginoideae</taxon>
        <taxon>Lithospermeae</taxon>
        <taxon>Lithospermum</taxon>
    </lineage>
</organism>
<feature type="compositionally biased region" description="Basic and acidic residues" evidence="5">
    <location>
        <begin position="93"/>
        <end position="102"/>
    </location>
</feature>
<comment type="cofactor">
    <cofactor evidence="1">
        <name>Mg(2+)</name>
        <dbReference type="ChEBI" id="CHEBI:18420"/>
    </cofactor>
</comment>
<dbReference type="InterPro" id="IPR013209">
    <property type="entry name" value="LNS2"/>
</dbReference>
<dbReference type="InterPro" id="IPR007651">
    <property type="entry name" value="Lipin_N"/>
</dbReference>
<dbReference type="InterPro" id="IPR031315">
    <property type="entry name" value="LNS2/PITP"/>
</dbReference>
<evidence type="ECO:0000313" key="7">
    <source>
        <dbReference type="EMBL" id="GAA0187489.1"/>
    </source>
</evidence>
<dbReference type="EC" id="3.1.3.4" evidence="3"/>
<feature type="compositionally biased region" description="Polar residues" evidence="5">
    <location>
        <begin position="275"/>
        <end position="285"/>
    </location>
</feature>
<dbReference type="PANTHER" id="PTHR12181:SF59">
    <property type="entry name" value="PHOSPHATIDATE PHOSPHATASE PAH1"/>
    <property type="match status" value="1"/>
</dbReference>
<feature type="region of interest" description="Disordered" evidence="5">
    <location>
        <begin position="275"/>
        <end position="311"/>
    </location>
</feature>
<accession>A0AAV3S3H4</accession>
<sequence>MNVVGRVSSLITQGVYSVATPFHPFGGAVDIIVVQQPDGSYRSTPWYVRFGKFQGVLKGMEKFVKIEVNGSEANFHMNLDNSGEAYFIKEAPSDKENEKTDGPDNSDNLEAVNDCNDNDFASEADSRKDSDIGRDRHSDSGEDELEIRDERVTLGMDRLKRTESDAVMFYDFQDEQFSLDTSVEPLECGSSQSDNLDDMGLESHASSEVILVSVDGHVLTAPITSAEKIGEMLNLNTPQFHLGPGKVSEFRNDSTEFSPGEDVWTTEYLGAQNISPDGFTSQDACSINIDDNKNNTNDDDNDNDNGNGLELYPASHDERHHVKMQEAQDCEDGRKEGANIIRENKSAGIGRGEVFSSCLELTELAKHIENGEHFKKDPSSDSSKHSENMEEGCLSSPGAIYEDGKGKLLSSSDIYSSVPTPASSVSHVTLGKIPLDSDHDISDSIHNQLDTLDSKPEEHSQLLANGDNTESEEFVVDPKLEEHNDEGETISGTGFIKCENPESQLTPSSEDTADLGLELSICKNLLHPGIGSGTAAEVFYANLVSEEEFKLSSSSIIKNDNLVVRYKGNYVPWEKAAPVVLGLAAYGLDLPIDVNDSILVEKDMLKTREADSGMSLTSSGRRWRLWSIPFRRRKTLEHTSSISSNEEMFVDSESVSRSLTPEQSPTKSVGESPRKQYVRTNVPTSDQIESLNLKEGQNIVTFIFSTRVLGVQKVDAHIYLWKYNARIVISDVDGTITKSDVLGQFMPLVGKDWTHSGIARLFSAIKENGYQLLFLSARAIVQAYLTRSFLLNLKQDGKSLPSGPVVISPDGLFPSLYREGKFIPHSSF</sequence>
<name>A0AAV3S3H4_LITER</name>
<reference evidence="7 8" key="1">
    <citation type="submission" date="2024-01" db="EMBL/GenBank/DDBJ databases">
        <title>The complete chloroplast genome sequence of Lithospermum erythrorhizon: insights into the phylogenetic relationship among Boraginaceae species and the maternal lineages of purple gromwells.</title>
        <authorList>
            <person name="Okada T."/>
            <person name="Watanabe K."/>
        </authorList>
    </citation>
    <scope>NUCLEOTIDE SEQUENCE [LARGE SCALE GENOMIC DNA]</scope>
</reference>
<dbReference type="GO" id="GO:0008195">
    <property type="term" value="F:phosphatidate phosphatase activity"/>
    <property type="evidence" value="ECO:0007669"/>
    <property type="project" value="UniProtKB-EC"/>
</dbReference>
<keyword evidence="8" id="KW-1185">Reference proteome</keyword>
<evidence type="ECO:0000256" key="5">
    <source>
        <dbReference type="SAM" id="MobiDB-lite"/>
    </source>
</evidence>
<dbReference type="EMBL" id="BAABME010014766">
    <property type="protein sequence ID" value="GAA0187489.1"/>
    <property type="molecule type" value="Genomic_DNA"/>
</dbReference>
<gene>
    <name evidence="7" type="ORF">LIER_34777</name>
</gene>
<dbReference type="Pfam" id="PF04571">
    <property type="entry name" value="Lipin_N"/>
    <property type="match status" value="1"/>
</dbReference>
<keyword evidence="4" id="KW-0378">Hydrolase</keyword>
<dbReference type="AlphaFoldDB" id="A0AAV3S3H4"/>
<evidence type="ECO:0000259" key="6">
    <source>
        <dbReference type="SMART" id="SM00775"/>
    </source>
</evidence>
<evidence type="ECO:0000256" key="3">
    <source>
        <dbReference type="ARBA" id="ARBA00012638"/>
    </source>
</evidence>
<dbReference type="PANTHER" id="PTHR12181">
    <property type="entry name" value="LIPIN"/>
    <property type="match status" value="1"/>
</dbReference>
<evidence type="ECO:0000256" key="4">
    <source>
        <dbReference type="ARBA" id="ARBA00022801"/>
    </source>
</evidence>
<dbReference type="InterPro" id="IPR026058">
    <property type="entry name" value="LIPIN"/>
</dbReference>
<proteinExistence type="inferred from homology"/>
<feature type="compositionally biased region" description="Polar residues" evidence="5">
    <location>
        <begin position="653"/>
        <end position="669"/>
    </location>
</feature>
<dbReference type="InterPro" id="IPR036412">
    <property type="entry name" value="HAD-like_sf"/>
</dbReference>
<protein>
    <recommendedName>
        <fullName evidence="3">phosphatidate phosphatase</fullName>
        <ecNumber evidence="3">3.1.3.4</ecNumber>
    </recommendedName>
</protein>
<dbReference type="SUPFAM" id="SSF56784">
    <property type="entry name" value="HAD-like"/>
    <property type="match status" value="1"/>
</dbReference>
<dbReference type="Pfam" id="PF16876">
    <property type="entry name" value="Lipin_mid"/>
    <property type="match status" value="1"/>
</dbReference>
<dbReference type="SMART" id="SM00775">
    <property type="entry name" value="LNS2"/>
    <property type="match status" value="1"/>
</dbReference>